<dbReference type="InterPro" id="IPR003673">
    <property type="entry name" value="CoA-Trfase_fam_III"/>
</dbReference>
<accession>A0AAD7MSK6</accession>
<dbReference type="EMBL" id="JARJLG010000184">
    <property type="protein sequence ID" value="KAJ7731323.1"/>
    <property type="molecule type" value="Genomic_DNA"/>
</dbReference>
<evidence type="ECO:0000256" key="1">
    <source>
        <dbReference type="ARBA" id="ARBA00008383"/>
    </source>
</evidence>
<keyword evidence="3" id="KW-1185">Reference proteome</keyword>
<dbReference type="AlphaFoldDB" id="A0AAD7MSK6"/>
<comment type="caution">
    <text evidence="2">The sequence shown here is derived from an EMBL/GenBank/DDBJ whole genome shotgun (WGS) entry which is preliminary data.</text>
</comment>
<dbReference type="Pfam" id="PF02515">
    <property type="entry name" value="CoA_transf_3"/>
    <property type="match status" value="1"/>
</dbReference>
<dbReference type="Proteomes" id="UP001215280">
    <property type="component" value="Unassembled WGS sequence"/>
</dbReference>
<dbReference type="Gene3D" id="3.30.1540.10">
    <property type="entry name" value="formyl-coa transferase, domain 3"/>
    <property type="match status" value="1"/>
</dbReference>
<comment type="similarity">
    <text evidence="1">Belongs to the CoA-transferase III family.</text>
</comment>
<gene>
    <name evidence="2" type="ORF">DFH07DRAFT_906142</name>
</gene>
<dbReference type="SUPFAM" id="SSF89796">
    <property type="entry name" value="CoA-transferase family III (CaiB/BaiF)"/>
    <property type="match status" value="1"/>
</dbReference>
<dbReference type="GO" id="GO:0003824">
    <property type="term" value="F:catalytic activity"/>
    <property type="evidence" value="ECO:0007669"/>
    <property type="project" value="InterPro"/>
</dbReference>
<dbReference type="Gene3D" id="3.40.50.10540">
    <property type="entry name" value="Crotonobetainyl-coa:carnitine coa-transferase, domain 1"/>
    <property type="match status" value="2"/>
</dbReference>
<evidence type="ECO:0000313" key="3">
    <source>
        <dbReference type="Proteomes" id="UP001215280"/>
    </source>
</evidence>
<protein>
    <submittedName>
        <fullName evidence="2">CoA-transferase family III domain-containing protein</fullName>
    </submittedName>
</protein>
<name>A0AAD7MSK6_9AGAR</name>
<dbReference type="InterPro" id="IPR023606">
    <property type="entry name" value="CoA-Trfase_III_dom_1_sf"/>
</dbReference>
<sequence length="285" mass="31383">MKERKAAFKFLQWAFLVVPNFYTVMRFLCQLISGPFAGQLLGYAPKKGDALRVWRELDVDACSPWFRNIGRNKKSVAIDLPYSRRPRVSRGQTGPWASRSVFASVCEAESGFRFINGFPDPEPGRPQTPVLALLQRQRKKEKGESGGTTVAVSIPESTHNLMEGIIPTYGRIGTIRGPSGSSVTGIAQNHQRVAHQAEIEAAIGAWTRVRSAEEVEARCAEARVPVGRVVSVCEIVDGEQEVWVPRKMPGTFPQLEGCNPTPRRAGPDLGIAAEMDRLRGEGVIE</sequence>
<reference evidence="2" key="1">
    <citation type="submission" date="2023-03" db="EMBL/GenBank/DDBJ databases">
        <title>Massive genome expansion in bonnet fungi (Mycena s.s.) driven by repeated elements and novel gene families across ecological guilds.</title>
        <authorList>
            <consortium name="Lawrence Berkeley National Laboratory"/>
            <person name="Harder C.B."/>
            <person name="Miyauchi S."/>
            <person name="Viragh M."/>
            <person name="Kuo A."/>
            <person name="Thoen E."/>
            <person name="Andreopoulos B."/>
            <person name="Lu D."/>
            <person name="Skrede I."/>
            <person name="Drula E."/>
            <person name="Henrissat B."/>
            <person name="Morin E."/>
            <person name="Kohler A."/>
            <person name="Barry K."/>
            <person name="LaButti K."/>
            <person name="Morin E."/>
            <person name="Salamov A."/>
            <person name="Lipzen A."/>
            <person name="Mereny Z."/>
            <person name="Hegedus B."/>
            <person name="Baldrian P."/>
            <person name="Stursova M."/>
            <person name="Weitz H."/>
            <person name="Taylor A."/>
            <person name="Grigoriev I.V."/>
            <person name="Nagy L.G."/>
            <person name="Martin F."/>
            <person name="Kauserud H."/>
        </authorList>
    </citation>
    <scope>NUCLEOTIDE SEQUENCE</scope>
    <source>
        <strain evidence="2">CBHHK188m</strain>
    </source>
</reference>
<organism evidence="2 3">
    <name type="scientific">Mycena maculata</name>
    <dbReference type="NCBI Taxonomy" id="230809"/>
    <lineage>
        <taxon>Eukaryota</taxon>
        <taxon>Fungi</taxon>
        <taxon>Dikarya</taxon>
        <taxon>Basidiomycota</taxon>
        <taxon>Agaricomycotina</taxon>
        <taxon>Agaricomycetes</taxon>
        <taxon>Agaricomycetidae</taxon>
        <taxon>Agaricales</taxon>
        <taxon>Marasmiineae</taxon>
        <taxon>Mycenaceae</taxon>
        <taxon>Mycena</taxon>
    </lineage>
</organism>
<dbReference type="InterPro" id="IPR044855">
    <property type="entry name" value="CoA-Trfase_III_dom3_sf"/>
</dbReference>
<evidence type="ECO:0000313" key="2">
    <source>
        <dbReference type="EMBL" id="KAJ7731323.1"/>
    </source>
</evidence>
<proteinExistence type="inferred from homology"/>